<dbReference type="EMBL" id="FOSQ01000002">
    <property type="protein sequence ID" value="SFK43894.1"/>
    <property type="molecule type" value="Genomic_DNA"/>
</dbReference>
<accession>A0A1I3ZIJ2</accession>
<dbReference type="SUPFAM" id="SSF158682">
    <property type="entry name" value="TerB-like"/>
    <property type="match status" value="1"/>
</dbReference>
<dbReference type="Proteomes" id="UP000199473">
    <property type="component" value="Unassembled WGS sequence"/>
</dbReference>
<evidence type="ECO:0000313" key="2">
    <source>
        <dbReference type="Proteomes" id="UP000199473"/>
    </source>
</evidence>
<sequence>MKPVVPGPEELACIVAAAYAVASADGALVPEAIEVEAIDAFQRHMLGQETPMRGVPGSLPPALGSVIADPASRRQLVRQLAILSLVDGTLRQEKVAVVAEAARRLGVAEFGLTVLLQLAERKGRGHVFGFMRRIVAHYWSFDGRATLRDWLGMVWTAAPWLPGLGRYLGRDELLRRYQALGALPTGSFGRMVHGYYTHHGFPMPGEPKSLPEGWARHEIYHVLSGYATNLQGELLLAGFIAGNTEELCLDIVLPALIQLHVGLKFVPGPVSKGKLQPDPFFRAMARGAAMQVDLLAGWRLWDVADLPLEDVRRRYGIPALTAAEREELAPHKALLPA</sequence>
<dbReference type="RefSeq" id="WP_092958683.1">
    <property type="nucleotide sequence ID" value="NZ_FOSQ01000002.1"/>
</dbReference>
<dbReference type="STRING" id="1123062.SAMN02745775_102533"/>
<gene>
    <name evidence="1" type="ORF">SAMN02745775_102533</name>
</gene>
<dbReference type="AlphaFoldDB" id="A0A1I3ZIJ2"/>
<protein>
    <recommendedName>
        <fullName evidence="3">Tellurite resistance protein TerB</fullName>
    </recommendedName>
</protein>
<dbReference type="Gene3D" id="1.10.3680.10">
    <property type="entry name" value="TerB-like"/>
    <property type="match status" value="1"/>
</dbReference>
<proteinExistence type="predicted"/>
<dbReference type="InterPro" id="IPR029024">
    <property type="entry name" value="TerB-like"/>
</dbReference>
<keyword evidence="2" id="KW-1185">Reference proteome</keyword>
<organism evidence="1 2">
    <name type="scientific">Falsiroseomonas stagni DSM 19981</name>
    <dbReference type="NCBI Taxonomy" id="1123062"/>
    <lineage>
        <taxon>Bacteria</taxon>
        <taxon>Pseudomonadati</taxon>
        <taxon>Pseudomonadota</taxon>
        <taxon>Alphaproteobacteria</taxon>
        <taxon>Acetobacterales</taxon>
        <taxon>Roseomonadaceae</taxon>
        <taxon>Falsiroseomonas</taxon>
    </lineage>
</organism>
<reference evidence="1 2" key="1">
    <citation type="submission" date="2016-10" db="EMBL/GenBank/DDBJ databases">
        <authorList>
            <person name="de Groot N.N."/>
        </authorList>
    </citation>
    <scope>NUCLEOTIDE SEQUENCE [LARGE SCALE GENOMIC DNA]</scope>
    <source>
        <strain evidence="1 2">DSM 19981</strain>
    </source>
</reference>
<evidence type="ECO:0008006" key="3">
    <source>
        <dbReference type="Google" id="ProtNLM"/>
    </source>
</evidence>
<evidence type="ECO:0000313" key="1">
    <source>
        <dbReference type="EMBL" id="SFK43894.1"/>
    </source>
</evidence>
<name>A0A1I3ZIJ2_9PROT</name>
<dbReference type="OrthoDB" id="9775927at2"/>